<dbReference type="InterPro" id="IPR043749">
    <property type="entry name" value="DUF5694"/>
</dbReference>
<evidence type="ECO:0008006" key="3">
    <source>
        <dbReference type="Google" id="ProtNLM"/>
    </source>
</evidence>
<evidence type="ECO:0000313" key="1">
    <source>
        <dbReference type="EMBL" id="MBC6612875.1"/>
    </source>
</evidence>
<dbReference type="Pfam" id="PF18950">
    <property type="entry name" value="DUF5694"/>
    <property type="match status" value="1"/>
</dbReference>
<proteinExistence type="predicted"/>
<organism evidence="1 2">
    <name type="scientific">Hymenobacter citatus</name>
    <dbReference type="NCBI Taxonomy" id="2763506"/>
    <lineage>
        <taxon>Bacteria</taxon>
        <taxon>Pseudomonadati</taxon>
        <taxon>Bacteroidota</taxon>
        <taxon>Cytophagia</taxon>
        <taxon>Cytophagales</taxon>
        <taxon>Hymenobacteraceae</taxon>
        <taxon>Hymenobacter</taxon>
    </lineage>
</organism>
<protein>
    <recommendedName>
        <fullName evidence="3">TraB/GumN family protein</fullName>
    </recommendedName>
</protein>
<accession>A0ABR7MP54</accession>
<dbReference type="Proteomes" id="UP000622017">
    <property type="component" value="Unassembled WGS sequence"/>
</dbReference>
<evidence type="ECO:0000313" key="2">
    <source>
        <dbReference type="Proteomes" id="UP000622017"/>
    </source>
</evidence>
<keyword evidence="2" id="KW-1185">Reference proteome</keyword>
<sequence length="244" mass="27440">MAQVRAQLARFRPTIILVEAEPREQPQLDSLYALYQQGRLPLESLPTGRSERYQVGFALAKQLQLPSPKGVDYYAATSQSLLSTGTNIDAYTRELKQLQMTARPLKRLVQHDSLSLYNYLALVNQPEMIALVHRMQFNTPAQVMNGTFAAEGTNTVDLGTVDTQYIGAHFITLFYNRNLKIYSNILRAQQQSQAPRVLVLFGVAHVGVLQELLAANPAYEVVPATRYLKLSKPKLHYLQKQAGH</sequence>
<reference evidence="1 2" key="1">
    <citation type="submission" date="2020-08" db="EMBL/GenBank/DDBJ databases">
        <title>Hymenobacter sp.</title>
        <authorList>
            <person name="Kim M.K."/>
        </authorList>
    </citation>
    <scope>NUCLEOTIDE SEQUENCE [LARGE SCALE GENOMIC DNA]</scope>
    <source>
        <strain evidence="1 2">BT507</strain>
    </source>
</reference>
<comment type="caution">
    <text evidence="1">The sequence shown here is derived from an EMBL/GenBank/DDBJ whole genome shotgun (WGS) entry which is preliminary data.</text>
</comment>
<dbReference type="EMBL" id="JACSCY010000019">
    <property type="protein sequence ID" value="MBC6612875.1"/>
    <property type="molecule type" value="Genomic_DNA"/>
</dbReference>
<name>A0ABR7MP54_9BACT</name>
<gene>
    <name evidence="1" type="ORF">H8B15_18275</name>
</gene>